<dbReference type="Pfam" id="PF02322">
    <property type="entry name" value="Cyt_bd_oxida_II"/>
    <property type="match status" value="1"/>
</dbReference>
<evidence type="ECO:0000256" key="4">
    <source>
        <dbReference type="ARBA" id="ARBA00022692"/>
    </source>
</evidence>
<sequence>MMADGPHLLAEIWFWLIGFILILYVILDGFDLGAGIIFLGTRDEKRRSQIMGSLGYTWHATRPGWWSWEASSSVLFPWLTGSCSQPSISRSASCFSG</sequence>
<dbReference type="GO" id="GO:0016682">
    <property type="term" value="F:oxidoreductase activity, acting on diphenols and related substances as donors, oxygen as acceptor"/>
    <property type="evidence" value="ECO:0007669"/>
    <property type="project" value="TreeGrafter"/>
</dbReference>
<dbReference type="GO" id="GO:0070069">
    <property type="term" value="C:cytochrome complex"/>
    <property type="evidence" value="ECO:0007669"/>
    <property type="project" value="TreeGrafter"/>
</dbReference>
<gene>
    <name evidence="8" type="ORF">ENW96_04505</name>
</gene>
<dbReference type="GO" id="GO:0009055">
    <property type="term" value="F:electron transfer activity"/>
    <property type="evidence" value="ECO:0007669"/>
    <property type="project" value="TreeGrafter"/>
</dbReference>
<dbReference type="PANTHER" id="PTHR43141:SF4">
    <property type="entry name" value="CYTOCHROME BD2 SUBUNIT II"/>
    <property type="match status" value="1"/>
</dbReference>
<keyword evidence="3" id="KW-1003">Cell membrane</keyword>
<feature type="transmembrane region" description="Helical" evidence="7">
    <location>
        <begin position="12"/>
        <end position="39"/>
    </location>
</feature>
<keyword evidence="6 7" id="KW-0472">Membrane</keyword>
<accession>A0A7C3V6S5</accession>
<evidence type="ECO:0000256" key="2">
    <source>
        <dbReference type="ARBA" id="ARBA00007543"/>
    </source>
</evidence>
<proteinExistence type="inferred from homology"/>
<dbReference type="AlphaFoldDB" id="A0A7C3V6S5"/>
<evidence type="ECO:0000256" key="7">
    <source>
        <dbReference type="SAM" id="Phobius"/>
    </source>
</evidence>
<dbReference type="GO" id="GO:0019646">
    <property type="term" value="P:aerobic electron transport chain"/>
    <property type="evidence" value="ECO:0007669"/>
    <property type="project" value="TreeGrafter"/>
</dbReference>
<dbReference type="InterPro" id="IPR003317">
    <property type="entry name" value="Cyt-d_oxidase_su2"/>
</dbReference>
<evidence type="ECO:0008006" key="9">
    <source>
        <dbReference type="Google" id="ProtNLM"/>
    </source>
</evidence>
<comment type="similarity">
    <text evidence="2">Belongs to the cytochrome ubiquinol oxidase subunit 2 family.</text>
</comment>
<evidence type="ECO:0000313" key="8">
    <source>
        <dbReference type="EMBL" id="HGF33639.1"/>
    </source>
</evidence>
<keyword evidence="4 7" id="KW-0812">Transmembrane</keyword>
<dbReference type="GO" id="GO:0005886">
    <property type="term" value="C:plasma membrane"/>
    <property type="evidence" value="ECO:0007669"/>
    <property type="project" value="UniProtKB-SubCell"/>
</dbReference>
<comment type="subcellular location">
    <subcellularLocation>
        <location evidence="1">Cell membrane</location>
        <topology evidence="1">Multi-pass membrane protein</topology>
    </subcellularLocation>
</comment>
<dbReference type="PANTHER" id="PTHR43141">
    <property type="entry name" value="CYTOCHROME BD2 SUBUNIT II"/>
    <property type="match status" value="1"/>
</dbReference>
<comment type="caution">
    <text evidence="8">The sequence shown here is derived from an EMBL/GenBank/DDBJ whole genome shotgun (WGS) entry which is preliminary data.</text>
</comment>
<keyword evidence="5 7" id="KW-1133">Transmembrane helix</keyword>
<organism evidence="8">
    <name type="scientific">Desulfobacca acetoxidans</name>
    <dbReference type="NCBI Taxonomy" id="60893"/>
    <lineage>
        <taxon>Bacteria</taxon>
        <taxon>Pseudomonadati</taxon>
        <taxon>Thermodesulfobacteriota</taxon>
        <taxon>Desulfobaccia</taxon>
        <taxon>Desulfobaccales</taxon>
        <taxon>Desulfobaccaceae</taxon>
        <taxon>Desulfobacca</taxon>
    </lineage>
</organism>
<reference evidence="8" key="1">
    <citation type="journal article" date="2020" name="mSystems">
        <title>Genome- and Community-Level Interaction Insights into Carbon Utilization and Element Cycling Functions of Hydrothermarchaeota in Hydrothermal Sediment.</title>
        <authorList>
            <person name="Zhou Z."/>
            <person name="Liu Y."/>
            <person name="Xu W."/>
            <person name="Pan J."/>
            <person name="Luo Z.H."/>
            <person name="Li M."/>
        </authorList>
    </citation>
    <scope>NUCLEOTIDE SEQUENCE [LARGE SCALE GENOMIC DNA]</scope>
    <source>
        <strain evidence="8">SpSt-897</strain>
    </source>
</reference>
<evidence type="ECO:0000256" key="1">
    <source>
        <dbReference type="ARBA" id="ARBA00004651"/>
    </source>
</evidence>
<evidence type="ECO:0000256" key="6">
    <source>
        <dbReference type="ARBA" id="ARBA00023136"/>
    </source>
</evidence>
<evidence type="ECO:0000256" key="5">
    <source>
        <dbReference type="ARBA" id="ARBA00022989"/>
    </source>
</evidence>
<name>A0A7C3V6S5_9BACT</name>
<dbReference type="EMBL" id="DTMF01000120">
    <property type="protein sequence ID" value="HGF33639.1"/>
    <property type="molecule type" value="Genomic_DNA"/>
</dbReference>
<protein>
    <recommendedName>
        <fullName evidence="9">Cytochrome d ubiquinol oxidase subunit II</fullName>
    </recommendedName>
</protein>
<evidence type="ECO:0000256" key="3">
    <source>
        <dbReference type="ARBA" id="ARBA00022475"/>
    </source>
</evidence>